<proteinExistence type="predicted"/>
<organism evidence="3 4">
    <name type="scientific">Larkinella bovis</name>
    <dbReference type="NCBI Taxonomy" id="683041"/>
    <lineage>
        <taxon>Bacteria</taxon>
        <taxon>Pseudomonadati</taxon>
        <taxon>Bacteroidota</taxon>
        <taxon>Cytophagia</taxon>
        <taxon>Cytophagales</taxon>
        <taxon>Spirosomataceae</taxon>
        <taxon>Larkinella</taxon>
    </lineage>
</organism>
<dbReference type="EMBL" id="JBHSMA010000001">
    <property type="protein sequence ID" value="MFC5407969.1"/>
    <property type="molecule type" value="Genomic_DNA"/>
</dbReference>
<reference evidence="4" key="1">
    <citation type="journal article" date="2019" name="Int. J. Syst. Evol. Microbiol.">
        <title>The Global Catalogue of Microorganisms (GCM) 10K type strain sequencing project: providing services to taxonomists for standard genome sequencing and annotation.</title>
        <authorList>
            <consortium name="The Broad Institute Genomics Platform"/>
            <consortium name="The Broad Institute Genome Sequencing Center for Infectious Disease"/>
            <person name="Wu L."/>
            <person name="Ma J."/>
        </authorList>
    </citation>
    <scope>NUCLEOTIDE SEQUENCE [LARGE SCALE GENOMIC DNA]</scope>
    <source>
        <strain evidence="4">CCUG 55250</strain>
    </source>
</reference>
<accession>A0ABW0I3U9</accession>
<evidence type="ECO:0000256" key="2">
    <source>
        <dbReference type="SAM" id="SignalP"/>
    </source>
</evidence>
<dbReference type="Proteomes" id="UP001596106">
    <property type="component" value="Unassembled WGS sequence"/>
</dbReference>
<name>A0ABW0I3U9_9BACT</name>
<evidence type="ECO:0000313" key="3">
    <source>
        <dbReference type="EMBL" id="MFC5407969.1"/>
    </source>
</evidence>
<keyword evidence="4" id="KW-1185">Reference proteome</keyword>
<comment type="caution">
    <text evidence="3">The sequence shown here is derived from an EMBL/GenBank/DDBJ whole genome shotgun (WGS) entry which is preliminary data.</text>
</comment>
<protein>
    <submittedName>
        <fullName evidence="3">Uncharacterized protein</fullName>
    </submittedName>
</protein>
<gene>
    <name evidence="3" type="ORF">ACFPMF_01520</name>
</gene>
<dbReference type="RefSeq" id="WP_379840659.1">
    <property type="nucleotide sequence ID" value="NZ_JBHSMA010000001.1"/>
</dbReference>
<feature type="signal peptide" evidence="2">
    <location>
        <begin position="1"/>
        <end position="22"/>
    </location>
</feature>
<evidence type="ECO:0000313" key="4">
    <source>
        <dbReference type="Proteomes" id="UP001596106"/>
    </source>
</evidence>
<feature type="region of interest" description="Disordered" evidence="1">
    <location>
        <begin position="58"/>
        <end position="128"/>
    </location>
</feature>
<keyword evidence="2" id="KW-0732">Signal</keyword>
<sequence length="128" mass="14073">MKSITKTCLGLLAVAMAIPATAQEKLKSDPTYSTANYKHPNKAAAARQWEPENGIEFRRRKQKPQNIASYREQQRRGGIGDPAITVPATPASLASRNYKQQNRMVNPQPAANKPEVATRIEADESVGN</sequence>
<feature type="chain" id="PRO_5045810295" evidence="2">
    <location>
        <begin position="23"/>
        <end position="128"/>
    </location>
</feature>
<feature type="compositionally biased region" description="Polar residues" evidence="1">
    <location>
        <begin position="92"/>
        <end position="105"/>
    </location>
</feature>
<evidence type="ECO:0000256" key="1">
    <source>
        <dbReference type="SAM" id="MobiDB-lite"/>
    </source>
</evidence>